<dbReference type="GO" id="GO:0006935">
    <property type="term" value="P:chemotaxis"/>
    <property type="evidence" value="ECO:0007669"/>
    <property type="project" value="UniProtKB-KW"/>
</dbReference>
<dbReference type="GO" id="GO:0000160">
    <property type="term" value="P:phosphorelay signal transduction system"/>
    <property type="evidence" value="ECO:0007669"/>
    <property type="project" value="InterPro"/>
</dbReference>
<evidence type="ECO:0000259" key="4">
    <source>
        <dbReference type="PROSITE" id="PS50110"/>
    </source>
</evidence>
<evidence type="ECO:0000256" key="2">
    <source>
        <dbReference type="ARBA" id="ARBA00022553"/>
    </source>
</evidence>
<organism evidence="5 6">
    <name type="scientific">Alteromonas confluentis</name>
    <dbReference type="NCBI Taxonomy" id="1656094"/>
    <lineage>
        <taxon>Bacteria</taxon>
        <taxon>Pseudomonadati</taxon>
        <taxon>Pseudomonadota</taxon>
        <taxon>Gammaproteobacteria</taxon>
        <taxon>Alteromonadales</taxon>
        <taxon>Alteromonadaceae</taxon>
        <taxon>Alteromonas/Salinimonas group</taxon>
        <taxon>Alteromonas</taxon>
    </lineage>
</organism>
<evidence type="ECO:0000313" key="5">
    <source>
        <dbReference type="EMBL" id="OFC70705.1"/>
    </source>
</evidence>
<keyword evidence="1" id="KW-0145">Chemotaxis</keyword>
<comment type="caution">
    <text evidence="5">The sequence shown here is derived from an EMBL/GenBank/DDBJ whole genome shotgun (WGS) entry which is preliminary data.</text>
</comment>
<dbReference type="SUPFAM" id="SSF52172">
    <property type="entry name" value="CheY-like"/>
    <property type="match status" value="1"/>
</dbReference>
<sequence>MTTPVLICDDSSFARKQMARSIPDGWDVELSFAANGKEAIEAIRAGKADVMFLDLNMPIMDGYETMKVIREQDLPCLVIVVSGDVQEEARERMMALGAIEFIRKPMDNAKLMTLLTQYGLYSGEASAAGRIAAVEKTTRNTADEQLDAYRELVNVAMGRAGENLARLLGEFIDLPIPNVNVIEATELHMAIAEAHQNNRVSAVSKGFTSAGIKGEALVIFSDTKMENIVKLLNYGEHASNEDYQLEALMDVSNILTGACLNALSDQLNVSFSHSHPILLGQHSGVTTILNNHASRWGKLMAIEIAYAIKTRDISFDLLLLFPEQSMNKIYTRLVEEEFVA</sequence>
<dbReference type="Pfam" id="PF00072">
    <property type="entry name" value="Response_reg"/>
    <property type="match status" value="1"/>
</dbReference>
<dbReference type="Proteomes" id="UP000175691">
    <property type="component" value="Unassembled WGS sequence"/>
</dbReference>
<dbReference type="SUPFAM" id="SSF103039">
    <property type="entry name" value="CheC-like"/>
    <property type="match status" value="1"/>
</dbReference>
<gene>
    <name evidence="5" type="ORF">BFC18_11855</name>
</gene>
<dbReference type="OrthoDB" id="281471at2"/>
<keyword evidence="2 3" id="KW-0597">Phosphoprotein</keyword>
<dbReference type="InterPro" id="IPR028976">
    <property type="entry name" value="CheC-like_sf"/>
</dbReference>
<feature type="domain" description="Response regulatory" evidence="4">
    <location>
        <begin position="4"/>
        <end position="119"/>
    </location>
</feature>
<dbReference type="InterPro" id="IPR050595">
    <property type="entry name" value="Bact_response_regulator"/>
</dbReference>
<dbReference type="PANTHER" id="PTHR44591:SF24">
    <property type="entry name" value="PROTEIN-GLUTAMATE METHYLESTERASE_PROTEIN-GLUTAMINE GLUTAMINASE 1"/>
    <property type="match status" value="1"/>
</dbReference>
<dbReference type="InterPro" id="IPR011006">
    <property type="entry name" value="CheY-like_superfamily"/>
</dbReference>
<dbReference type="SMART" id="SM00448">
    <property type="entry name" value="REC"/>
    <property type="match status" value="1"/>
</dbReference>
<evidence type="ECO:0000256" key="3">
    <source>
        <dbReference type="PROSITE-ProRule" id="PRU00169"/>
    </source>
</evidence>
<accession>A0A1E7ZB09</accession>
<evidence type="ECO:0000256" key="1">
    <source>
        <dbReference type="ARBA" id="ARBA00022500"/>
    </source>
</evidence>
<dbReference type="InterPro" id="IPR001789">
    <property type="entry name" value="Sig_transdc_resp-reg_receiver"/>
</dbReference>
<keyword evidence="6" id="KW-1185">Reference proteome</keyword>
<dbReference type="STRING" id="1656094.BFC18_11855"/>
<dbReference type="Gene3D" id="3.40.1550.10">
    <property type="entry name" value="CheC-like"/>
    <property type="match status" value="1"/>
</dbReference>
<feature type="modified residue" description="4-aspartylphosphate" evidence="3">
    <location>
        <position position="54"/>
    </location>
</feature>
<proteinExistence type="predicted"/>
<reference evidence="5 6" key="1">
    <citation type="submission" date="2016-08" db="EMBL/GenBank/DDBJ databases">
        <authorList>
            <person name="Seilhamer J.J."/>
        </authorList>
    </citation>
    <scope>NUCLEOTIDE SEQUENCE [LARGE SCALE GENOMIC DNA]</scope>
    <source>
        <strain evidence="5 6">KCTC 42603</strain>
    </source>
</reference>
<evidence type="ECO:0000313" key="6">
    <source>
        <dbReference type="Proteomes" id="UP000175691"/>
    </source>
</evidence>
<dbReference type="PANTHER" id="PTHR44591">
    <property type="entry name" value="STRESS RESPONSE REGULATOR PROTEIN 1"/>
    <property type="match status" value="1"/>
</dbReference>
<dbReference type="AlphaFoldDB" id="A0A1E7ZB09"/>
<dbReference type="RefSeq" id="WP_070125531.1">
    <property type="nucleotide sequence ID" value="NZ_MDHN01000025.1"/>
</dbReference>
<dbReference type="CDD" id="cd17593">
    <property type="entry name" value="REC_CheC-like"/>
    <property type="match status" value="1"/>
</dbReference>
<protein>
    <submittedName>
        <fullName evidence="5">Chemotaxis protein CheC</fullName>
    </submittedName>
</protein>
<dbReference type="PROSITE" id="PS50110">
    <property type="entry name" value="RESPONSE_REGULATORY"/>
    <property type="match status" value="1"/>
</dbReference>
<dbReference type="EMBL" id="MDHN01000025">
    <property type="protein sequence ID" value="OFC70705.1"/>
    <property type="molecule type" value="Genomic_DNA"/>
</dbReference>
<name>A0A1E7ZB09_9ALTE</name>
<dbReference type="Gene3D" id="3.40.50.2300">
    <property type="match status" value="1"/>
</dbReference>
<dbReference type="CDD" id="cd17910">
    <property type="entry name" value="CheC_ClassII"/>
    <property type="match status" value="1"/>
</dbReference>